<dbReference type="AlphaFoldDB" id="A0A521DD76"/>
<dbReference type="InterPro" id="IPR014710">
    <property type="entry name" value="RmlC-like_jellyroll"/>
</dbReference>
<dbReference type="InterPro" id="IPR000595">
    <property type="entry name" value="cNMP-bd_dom"/>
</dbReference>
<dbReference type="EMBL" id="FXTM01000020">
    <property type="protein sequence ID" value="SMO69754.1"/>
    <property type="molecule type" value="Genomic_DNA"/>
</dbReference>
<dbReference type="PANTHER" id="PTHR24567">
    <property type="entry name" value="CRP FAMILY TRANSCRIPTIONAL REGULATORY PROTEIN"/>
    <property type="match status" value="1"/>
</dbReference>
<dbReference type="SUPFAM" id="SSF46785">
    <property type="entry name" value="Winged helix' DNA-binding domain"/>
    <property type="match status" value="1"/>
</dbReference>
<dbReference type="InterPro" id="IPR012318">
    <property type="entry name" value="HTH_CRP"/>
</dbReference>
<dbReference type="OrthoDB" id="892842at2"/>
<dbReference type="InterPro" id="IPR036390">
    <property type="entry name" value="WH_DNA-bd_sf"/>
</dbReference>
<dbReference type="Gene3D" id="2.60.120.10">
    <property type="entry name" value="Jelly Rolls"/>
    <property type="match status" value="1"/>
</dbReference>
<evidence type="ECO:0000259" key="4">
    <source>
        <dbReference type="PROSITE" id="PS50042"/>
    </source>
</evidence>
<keyword evidence="1" id="KW-0805">Transcription regulation</keyword>
<evidence type="ECO:0000259" key="5">
    <source>
        <dbReference type="PROSITE" id="PS51063"/>
    </source>
</evidence>
<evidence type="ECO:0000313" key="7">
    <source>
        <dbReference type="Proteomes" id="UP000317315"/>
    </source>
</evidence>
<protein>
    <submittedName>
        <fullName evidence="6">Transcriptional regulator, Crp/Fnr family</fullName>
    </submittedName>
</protein>
<reference evidence="6 7" key="1">
    <citation type="submission" date="2017-05" db="EMBL/GenBank/DDBJ databases">
        <authorList>
            <person name="Varghese N."/>
            <person name="Submissions S."/>
        </authorList>
    </citation>
    <scope>NUCLEOTIDE SEQUENCE [LARGE SCALE GENOMIC DNA]</scope>
    <source>
        <strain evidence="6 7">DSM 16304</strain>
    </source>
</reference>
<dbReference type="Pfam" id="PF13545">
    <property type="entry name" value="HTH_Crp_2"/>
    <property type="match status" value="1"/>
</dbReference>
<dbReference type="CDD" id="cd00038">
    <property type="entry name" value="CAP_ED"/>
    <property type="match status" value="1"/>
</dbReference>
<dbReference type="Proteomes" id="UP000317315">
    <property type="component" value="Unassembled WGS sequence"/>
</dbReference>
<evidence type="ECO:0000256" key="2">
    <source>
        <dbReference type="ARBA" id="ARBA00023125"/>
    </source>
</evidence>
<dbReference type="PROSITE" id="PS50042">
    <property type="entry name" value="CNMP_BINDING_3"/>
    <property type="match status" value="1"/>
</dbReference>
<organism evidence="6 7">
    <name type="scientific">Balnearium lithotrophicum</name>
    <dbReference type="NCBI Taxonomy" id="223788"/>
    <lineage>
        <taxon>Bacteria</taxon>
        <taxon>Pseudomonadati</taxon>
        <taxon>Aquificota</taxon>
        <taxon>Aquificia</taxon>
        <taxon>Desulfurobacteriales</taxon>
        <taxon>Desulfurobacteriaceae</taxon>
        <taxon>Balnearium</taxon>
    </lineage>
</organism>
<dbReference type="SMART" id="SM00419">
    <property type="entry name" value="HTH_CRP"/>
    <property type="match status" value="1"/>
</dbReference>
<dbReference type="PANTHER" id="PTHR24567:SF74">
    <property type="entry name" value="HTH-TYPE TRANSCRIPTIONAL REGULATOR ARCR"/>
    <property type="match status" value="1"/>
</dbReference>
<keyword evidence="7" id="KW-1185">Reference proteome</keyword>
<feature type="domain" description="Cyclic nucleotide-binding" evidence="4">
    <location>
        <begin position="9"/>
        <end position="128"/>
    </location>
</feature>
<accession>A0A521DD76</accession>
<sequence length="214" mass="24320">MEFLKKIPLFKELTEHQIESIKKISTIKKYDKGKTLFSPYDRAEFFFILKSGAVKVFKTSKGKEQIIRIFDKPNLFGEAASFTGTNFPAWAETIEDSEILLIPRKEFLEIIRNDPEIGMKLLSVMAQRLIHLTNVIESLSLKTALSKVSSYILRKYENEGEEINFSTGIAAMELGLTKETVSRMLSKLKKLGLIEKEGGRILIKNLNGLRDLAS</sequence>
<feature type="domain" description="HTH crp-type" evidence="5">
    <location>
        <begin position="142"/>
        <end position="207"/>
    </location>
</feature>
<evidence type="ECO:0000313" key="6">
    <source>
        <dbReference type="EMBL" id="SMO69754.1"/>
    </source>
</evidence>
<dbReference type="GO" id="GO:0005829">
    <property type="term" value="C:cytosol"/>
    <property type="evidence" value="ECO:0007669"/>
    <property type="project" value="TreeGrafter"/>
</dbReference>
<dbReference type="InterPro" id="IPR018490">
    <property type="entry name" value="cNMP-bd_dom_sf"/>
</dbReference>
<dbReference type="Pfam" id="PF00027">
    <property type="entry name" value="cNMP_binding"/>
    <property type="match status" value="1"/>
</dbReference>
<dbReference type="InterPro" id="IPR036388">
    <property type="entry name" value="WH-like_DNA-bd_sf"/>
</dbReference>
<evidence type="ECO:0000256" key="1">
    <source>
        <dbReference type="ARBA" id="ARBA00023015"/>
    </source>
</evidence>
<dbReference type="Gene3D" id="1.10.10.10">
    <property type="entry name" value="Winged helix-like DNA-binding domain superfamily/Winged helix DNA-binding domain"/>
    <property type="match status" value="1"/>
</dbReference>
<dbReference type="PROSITE" id="PS51063">
    <property type="entry name" value="HTH_CRP_2"/>
    <property type="match status" value="1"/>
</dbReference>
<dbReference type="GO" id="GO:0003700">
    <property type="term" value="F:DNA-binding transcription factor activity"/>
    <property type="evidence" value="ECO:0007669"/>
    <property type="project" value="TreeGrafter"/>
</dbReference>
<dbReference type="RefSeq" id="WP_142935954.1">
    <property type="nucleotide sequence ID" value="NZ_FXTM01000020.1"/>
</dbReference>
<gene>
    <name evidence="6" type="ORF">SAMN06269117_1207</name>
</gene>
<dbReference type="GO" id="GO:0003677">
    <property type="term" value="F:DNA binding"/>
    <property type="evidence" value="ECO:0007669"/>
    <property type="project" value="UniProtKB-KW"/>
</dbReference>
<dbReference type="SMART" id="SM00100">
    <property type="entry name" value="cNMP"/>
    <property type="match status" value="1"/>
</dbReference>
<dbReference type="SUPFAM" id="SSF51206">
    <property type="entry name" value="cAMP-binding domain-like"/>
    <property type="match status" value="1"/>
</dbReference>
<keyword evidence="3" id="KW-0804">Transcription</keyword>
<dbReference type="InterPro" id="IPR050397">
    <property type="entry name" value="Env_Response_Regulators"/>
</dbReference>
<evidence type="ECO:0000256" key="3">
    <source>
        <dbReference type="ARBA" id="ARBA00023163"/>
    </source>
</evidence>
<name>A0A521DD76_9BACT</name>
<keyword evidence="2" id="KW-0238">DNA-binding</keyword>
<proteinExistence type="predicted"/>